<comment type="caution">
    <text evidence="1">The sequence shown here is derived from an EMBL/GenBank/DDBJ whole genome shotgun (WGS) entry which is preliminary data.</text>
</comment>
<dbReference type="AlphaFoldDB" id="A0AA38RDR4"/>
<accession>A0AA38RDR4</accession>
<reference evidence="1" key="1">
    <citation type="submission" date="2022-07" db="EMBL/GenBank/DDBJ databases">
        <title>Fungi with potential for degradation of polypropylene.</title>
        <authorList>
            <person name="Gostincar C."/>
        </authorList>
    </citation>
    <scope>NUCLEOTIDE SEQUENCE</scope>
    <source>
        <strain evidence="1">EXF-13308</strain>
    </source>
</reference>
<evidence type="ECO:0000313" key="1">
    <source>
        <dbReference type="EMBL" id="KAJ9145357.1"/>
    </source>
</evidence>
<evidence type="ECO:0000313" key="2">
    <source>
        <dbReference type="Proteomes" id="UP001174694"/>
    </source>
</evidence>
<dbReference type="EMBL" id="JANBVO010000014">
    <property type="protein sequence ID" value="KAJ9145357.1"/>
    <property type="molecule type" value="Genomic_DNA"/>
</dbReference>
<sequence length="66" mass="7257">MIAGIKATQYFKLVWDELDGLKDPTLSVGRSAEMVERYCSKGGPVEEKLTPCKEHITKASTAELSV</sequence>
<dbReference type="Proteomes" id="UP001174694">
    <property type="component" value="Unassembled WGS sequence"/>
</dbReference>
<gene>
    <name evidence="1" type="ORF">NKR23_g5414</name>
</gene>
<organism evidence="1 2">
    <name type="scientific">Pleurostoma richardsiae</name>
    <dbReference type="NCBI Taxonomy" id="41990"/>
    <lineage>
        <taxon>Eukaryota</taxon>
        <taxon>Fungi</taxon>
        <taxon>Dikarya</taxon>
        <taxon>Ascomycota</taxon>
        <taxon>Pezizomycotina</taxon>
        <taxon>Sordariomycetes</taxon>
        <taxon>Sordariomycetidae</taxon>
        <taxon>Calosphaeriales</taxon>
        <taxon>Pleurostomataceae</taxon>
        <taxon>Pleurostoma</taxon>
    </lineage>
</organism>
<protein>
    <submittedName>
        <fullName evidence="1">Uncharacterized protein</fullName>
    </submittedName>
</protein>
<proteinExistence type="predicted"/>
<name>A0AA38RDR4_9PEZI</name>
<keyword evidence="2" id="KW-1185">Reference proteome</keyword>